<name>A0ABP9G5P6_9ACTN</name>
<reference evidence="3" key="1">
    <citation type="journal article" date="2019" name="Int. J. Syst. Evol. Microbiol.">
        <title>The Global Catalogue of Microorganisms (GCM) 10K type strain sequencing project: providing services to taxonomists for standard genome sequencing and annotation.</title>
        <authorList>
            <consortium name="The Broad Institute Genomics Platform"/>
            <consortium name="The Broad Institute Genome Sequencing Center for Infectious Disease"/>
            <person name="Wu L."/>
            <person name="Ma J."/>
        </authorList>
    </citation>
    <scope>NUCLEOTIDE SEQUENCE [LARGE SCALE GENOMIC DNA]</scope>
    <source>
        <strain evidence="3">JCM 18123</strain>
    </source>
</reference>
<feature type="region of interest" description="Disordered" evidence="1">
    <location>
        <begin position="68"/>
        <end position="108"/>
    </location>
</feature>
<keyword evidence="3" id="KW-1185">Reference proteome</keyword>
<evidence type="ECO:0000313" key="2">
    <source>
        <dbReference type="EMBL" id="GAA4928368.1"/>
    </source>
</evidence>
<evidence type="ECO:0000313" key="3">
    <source>
        <dbReference type="Proteomes" id="UP001499993"/>
    </source>
</evidence>
<dbReference type="Proteomes" id="UP001499993">
    <property type="component" value="Unassembled WGS sequence"/>
</dbReference>
<protein>
    <submittedName>
        <fullName evidence="2">Uncharacterized protein</fullName>
    </submittedName>
</protein>
<dbReference type="EMBL" id="BAABIK010000002">
    <property type="protein sequence ID" value="GAA4928368.1"/>
    <property type="molecule type" value="Genomic_DNA"/>
</dbReference>
<accession>A0ABP9G5P6</accession>
<gene>
    <name evidence="2" type="ORF">GCM10023224_04420</name>
</gene>
<comment type="caution">
    <text evidence="2">The sequence shown here is derived from an EMBL/GenBank/DDBJ whole genome shotgun (WGS) entry which is preliminary data.</text>
</comment>
<feature type="compositionally biased region" description="Low complexity" evidence="1">
    <location>
        <begin position="95"/>
        <end position="108"/>
    </location>
</feature>
<proteinExistence type="predicted"/>
<evidence type="ECO:0000256" key="1">
    <source>
        <dbReference type="SAM" id="MobiDB-lite"/>
    </source>
</evidence>
<sequence length="155" mass="16516">MEVTIALAPGFPGTEMPYSVSMPIIRCTLMVEGYPSWAGLELAPANCGARATDFPPFGADRGIGETGLCPGIRRPRGPIGNFPGRRRAGGREPRAAGPRAGAGRCGAARAGRPDVPIRRCGPVLQASYRYWPVLATVSIERPESAPFLPETRVRM</sequence>
<organism evidence="2 3">
    <name type="scientific">Streptomonospora halophila</name>
    <dbReference type="NCBI Taxonomy" id="427369"/>
    <lineage>
        <taxon>Bacteria</taxon>
        <taxon>Bacillati</taxon>
        <taxon>Actinomycetota</taxon>
        <taxon>Actinomycetes</taxon>
        <taxon>Streptosporangiales</taxon>
        <taxon>Nocardiopsidaceae</taxon>
        <taxon>Streptomonospora</taxon>
    </lineage>
</organism>